<dbReference type="Pfam" id="PF04900">
    <property type="entry name" value="Fcf1"/>
    <property type="match status" value="1"/>
</dbReference>
<dbReference type="SMART" id="SM00066">
    <property type="entry name" value="GAL4"/>
    <property type="match status" value="1"/>
</dbReference>
<keyword evidence="8" id="KW-1185">Reference proteome</keyword>
<dbReference type="GO" id="GO:0006351">
    <property type="term" value="P:DNA-templated transcription"/>
    <property type="evidence" value="ECO:0007669"/>
    <property type="project" value="InterPro"/>
</dbReference>
<dbReference type="SMART" id="SM00670">
    <property type="entry name" value="PINc"/>
    <property type="match status" value="1"/>
</dbReference>
<feature type="domain" description="Zn(2)-C6 fungal-type" evidence="6">
    <location>
        <begin position="238"/>
        <end position="269"/>
    </location>
</feature>
<dbReference type="InterPro" id="IPR036864">
    <property type="entry name" value="Zn2-C6_fun-type_DNA-bd_sf"/>
</dbReference>
<dbReference type="AlphaFoldDB" id="A0A9P9F3V5"/>
<dbReference type="SUPFAM" id="SSF88723">
    <property type="entry name" value="PIN domain-like"/>
    <property type="match status" value="1"/>
</dbReference>
<dbReference type="InterPro" id="IPR001138">
    <property type="entry name" value="Zn2Cys6_DnaBD"/>
</dbReference>
<reference evidence="7" key="1">
    <citation type="journal article" date="2021" name="Nat. Commun.">
        <title>Genetic determinants of endophytism in the Arabidopsis root mycobiome.</title>
        <authorList>
            <person name="Mesny F."/>
            <person name="Miyauchi S."/>
            <person name="Thiergart T."/>
            <person name="Pickel B."/>
            <person name="Atanasova L."/>
            <person name="Karlsson M."/>
            <person name="Huettel B."/>
            <person name="Barry K.W."/>
            <person name="Haridas S."/>
            <person name="Chen C."/>
            <person name="Bauer D."/>
            <person name="Andreopoulos W."/>
            <person name="Pangilinan J."/>
            <person name="LaButti K."/>
            <person name="Riley R."/>
            <person name="Lipzen A."/>
            <person name="Clum A."/>
            <person name="Drula E."/>
            <person name="Henrissat B."/>
            <person name="Kohler A."/>
            <person name="Grigoriev I.V."/>
            <person name="Martin F.M."/>
            <person name="Hacquard S."/>
        </authorList>
    </citation>
    <scope>NUCLEOTIDE SEQUENCE</scope>
    <source>
        <strain evidence="7">MPI-CAGE-AT-0021</strain>
    </source>
</reference>
<dbReference type="GO" id="GO:0008270">
    <property type="term" value="F:zinc ion binding"/>
    <property type="evidence" value="ECO:0007669"/>
    <property type="project" value="InterPro"/>
</dbReference>
<evidence type="ECO:0000256" key="1">
    <source>
        <dbReference type="ARBA" id="ARBA00004123"/>
    </source>
</evidence>
<dbReference type="PANTHER" id="PTHR31001">
    <property type="entry name" value="UNCHARACTERIZED TRANSCRIPTIONAL REGULATORY PROTEIN"/>
    <property type="match status" value="1"/>
</dbReference>
<keyword evidence="2" id="KW-0479">Metal-binding</keyword>
<evidence type="ECO:0000313" key="8">
    <source>
        <dbReference type="Proteomes" id="UP000717696"/>
    </source>
</evidence>
<dbReference type="EMBL" id="JAGMUU010000005">
    <property type="protein sequence ID" value="KAH7152341.1"/>
    <property type="molecule type" value="Genomic_DNA"/>
</dbReference>
<dbReference type="InterPro" id="IPR037503">
    <property type="entry name" value="Fcf1_PIN"/>
</dbReference>
<comment type="subcellular location">
    <subcellularLocation>
        <location evidence="1">Nucleus</location>
    </subcellularLocation>
</comment>
<dbReference type="PROSITE" id="PS00463">
    <property type="entry name" value="ZN2_CY6_FUNGAL_1"/>
    <property type="match status" value="1"/>
</dbReference>
<protein>
    <recommendedName>
        <fullName evidence="6">Zn(2)-C6 fungal-type domain-containing protein</fullName>
    </recommendedName>
</protein>
<proteinExistence type="inferred from homology"/>
<gene>
    <name evidence="7" type="ORF">B0J13DRAFT_437888</name>
</gene>
<dbReference type="SMART" id="SM00906">
    <property type="entry name" value="Fungal_trans"/>
    <property type="match status" value="1"/>
</dbReference>
<dbReference type="GO" id="GO:0000981">
    <property type="term" value="F:DNA-binding transcription factor activity, RNA polymerase II-specific"/>
    <property type="evidence" value="ECO:0007669"/>
    <property type="project" value="InterPro"/>
</dbReference>
<dbReference type="Gene3D" id="4.10.240.10">
    <property type="entry name" value="Zn(2)-C6 fungal-type DNA-binding domain"/>
    <property type="match status" value="1"/>
</dbReference>
<organism evidence="7 8">
    <name type="scientific">Dactylonectria estremocensis</name>
    <dbReference type="NCBI Taxonomy" id="1079267"/>
    <lineage>
        <taxon>Eukaryota</taxon>
        <taxon>Fungi</taxon>
        <taxon>Dikarya</taxon>
        <taxon>Ascomycota</taxon>
        <taxon>Pezizomycotina</taxon>
        <taxon>Sordariomycetes</taxon>
        <taxon>Hypocreomycetidae</taxon>
        <taxon>Hypocreales</taxon>
        <taxon>Nectriaceae</taxon>
        <taxon>Dactylonectria</taxon>
    </lineage>
</organism>
<dbReference type="Pfam" id="PF00172">
    <property type="entry name" value="Zn_clus"/>
    <property type="match status" value="1"/>
</dbReference>
<evidence type="ECO:0000256" key="5">
    <source>
        <dbReference type="SAM" id="MobiDB-lite"/>
    </source>
</evidence>
<dbReference type="PROSITE" id="PS50048">
    <property type="entry name" value="ZN2_CY6_FUNGAL_2"/>
    <property type="match status" value="1"/>
</dbReference>
<sequence length="994" mass="110582">MGVAKKTRKFGQVKRVIGRRDARLKENVAKAELAAKEKAAKKTVGGELVREAPQMPSNMFFQHNTALVPPYNILVDTNFLSHTVQRKLSMIDSMMDCLYAKCNPIITSCVMAELEKLGPKYRLALRVARDERWQRLECDHKGVYADDCLVDRVQKSRIYIVGTNDKALKQRLRKIPGVPIMSVARANHINSSLHESFTYGAHPHSALVSCEVMDQDPSPNNVSSASGERQKRQRIVLSCAPCRASKLKCDRGQPCSQCTKKDRVDSCSYAPKPERKRPPKGMSARLKRLEGMVREMMDAEVSGEPSAPTPGGQDDAETVGPAVRGHVVTGENATTYVGATHCMAMLEDIEDLKSYFDQTEDVDEGEEWDMDTSELLLSTRAGPRNREDLLSYLPGRKVADRLITRYFASMSPSQHIVHRPTFTRAYAKFWQDPGDVSLHWIAQLFMMLSLGVFFNTFINFSEVEGDSPVQPLDRVRHYKSCAGWALAWGKYTQPTIATLPAFLLYVESNFLFNRAAQMNCYVLSGVCVRLMLKMGLHRDPSKLANISPFEGEMRRRMWNMAIQIELLVSFHMGLPSLLQGFETDTAVPRNLQDDDFDESSTDLPPGRPPSDYTTMTYPIHKTNILRVFGQIARQAHALTPPSYADVLKLDTLLNETWRSVPSLMHVRPLDECVGDLPNLLIQRFGLASIFNKSRCVLHRRYLAEVVPKREHDYSRKQCLEGALSLLNYQNTIWEACKPGHVLSQNGWFVSSLAVHDYLLAAMVIYLVVKNEHYSETGGQFDWMAQTTLTPTKAELTDLIKRSYFIWADVASKVPDVRKTADTLATMLAKLGSPVDGSVGMAGVAPQPRVMSIGNESSSLGAPSMDPSPMEIRGNETDFLSTLGLGSASGSGSGHTPLSLGQPAEAATSMNFSGIQGIEVTADELAGELSFDPSWMEETAATMDWRYLDISLAHSHDAGRNEDTGQTWMERPPPLEDLDMMGPGGWGQPPLGNNS</sequence>
<dbReference type="CDD" id="cd09864">
    <property type="entry name" value="PIN_Fcf1-like"/>
    <property type="match status" value="1"/>
</dbReference>
<dbReference type="GO" id="GO:0003677">
    <property type="term" value="F:DNA binding"/>
    <property type="evidence" value="ECO:0007669"/>
    <property type="project" value="InterPro"/>
</dbReference>
<dbReference type="PANTHER" id="PTHR31001:SF49">
    <property type="entry name" value="ZN(II)2CYS6 TRANSCRIPTION FACTOR (EUROFUNG)"/>
    <property type="match status" value="1"/>
</dbReference>
<dbReference type="InterPro" id="IPR002716">
    <property type="entry name" value="PIN_dom"/>
</dbReference>
<evidence type="ECO:0000259" key="6">
    <source>
        <dbReference type="PROSITE" id="PS50048"/>
    </source>
</evidence>
<dbReference type="SUPFAM" id="SSF57701">
    <property type="entry name" value="Zn2/Cys6 DNA-binding domain"/>
    <property type="match status" value="1"/>
</dbReference>
<feature type="region of interest" description="Disordered" evidence="5">
    <location>
        <begin position="589"/>
        <end position="612"/>
    </location>
</feature>
<dbReference type="FunFam" id="3.40.50.1010:FF:000039">
    <property type="entry name" value="rRNA-processing protein FCF1 family protein"/>
    <property type="match status" value="1"/>
</dbReference>
<dbReference type="GO" id="GO:0004540">
    <property type="term" value="F:RNA nuclease activity"/>
    <property type="evidence" value="ECO:0007669"/>
    <property type="project" value="UniProtKB-ARBA"/>
</dbReference>
<evidence type="ECO:0000256" key="2">
    <source>
        <dbReference type="ARBA" id="ARBA00022723"/>
    </source>
</evidence>
<dbReference type="Proteomes" id="UP000717696">
    <property type="component" value="Unassembled WGS sequence"/>
</dbReference>
<dbReference type="CDD" id="cd00067">
    <property type="entry name" value="GAL4"/>
    <property type="match status" value="1"/>
</dbReference>
<dbReference type="Pfam" id="PF04082">
    <property type="entry name" value="Fungal_trans"/>
    <property type="match status" value="1"/>
</dbReference>
<evidence type="ECO:0000313" key="7">
    <source>
        <dbReference type="EMBL" id="KAH7152341.1"/>
    </source>
</evidence>
<name>A0A9P9F3V5_9HYPO</name>
<dbReference type="InterPro" id="IPR050613">
    <property type="entry name" value="Sec_Metabolite_Reg"/>
</dbReference>
<dbReference type="InterPro" id="IPR029060">
    <property type="entry name" value="PIN-like_dom_sf"/>
</dbReference>
<dbReference type="GO" id="GO:0032040">
    <property type="term" value="C:small-subunit processome"/>
    <property type="evidence" value="ECO:0007669"/>
    <property type="project" value="InterPro"/>
</dbReference>
<comment type="caution">
    <text evidence="7">The sequence shown here is derived from an EMBL/GenBank/DDBJ whole genome shotgun (WGS) entry which is preliminary data.</text>
</comment>
<comment type="similarity">
    <text evidence="4">Belongs to the UTP23/FCF1 family. FCF1 subfamily.</text>
</comment>
<dbReference type="CDD" id="cd12148">
    <property type="entry name" value="fungal_TF_MHR"/>
    <property type="match status" value="1"/>
</dbReference>
<feature type="region of interest" description="Disordered" evidence="5">
    <location>
        <begin position="250"/>
        <end position="282"/>
    </location>
</feature>
<keyword evidence="3" id="KW-0539">Nucleus</keyword>
<dbReference type="InterPro" id="IPR006984">
    <property type="entry name" value="Fcf1/UTP23"/>
</dbReference>
<dbReference type="Gene3D" id="3.40.50.1010">
    <property type="entry name" value="5'-nuclease"/>
    <property type="match status" value="1"/>
</dbReference>
<feature type="region of interest" description="Disordered" evidence="5">
    <location>
        <begin position="956"/>
        <end position="994"/>
    </location>
</feature>
<evidence type="ECO:0000256" key="3">
    <source>
        <dbReference type="ARBA" id="ARBA00023242"/>
    </source>
</evidence>
<accession>A0A9P9F3V5</accession>
<dbReference type="OrthoDB" id="76105at2759"/>
<dbReference type="InterPro" id="IPR007219">
    <property type="entry name" value="XnlR_reg_dom"/>
</dbReference>
<evidence type="ECO:0000256" key="4">
    <source>
        <dbReference type="ARBA" id="ARBA00024026"/>
    </source>
</evidence>